<organism evidence="1 2">
    <name type="scientific">Catharanthus roseus</name>
    <name type="common">Madagascar periwinkle</name>
    <name type="synonym">Vinca rosea</name>
    <dbReference type="NCBI Taxonomy" id="4058"/>
    <lineage>
        <taxon>Eukaryota</taxon>
        <taxon>Viridiplantae</taxon>
        <taxon>Streptophyta</taxon>
        <taxon>Embryophyta</taxon>
        <taxon>Tracheophyta</taxon>
        <taxon>Spermatophyta</taxon>
        <taxon>Magnoliopsida</taxon>
        <taxon>eudicotyledons</taxon>
        <taxon>Gunneridae</taxon>
        <taxon>Pentapetalae</taxon>
        <taxon>asterids</taxon>
        <taxon>lamiids</taxon>
        <taxon>Gentianales</taxon>
        <taxon>Apocynaceae</taxon>
        <taxon>Rauvolfioideae</taxon>
        <taxon>Vinceae</taxon>
        <taxon>Catharanthinae</taxon>
        <taxon>Catharanthus</taxon>
    </lineage>
</organism>
<dbReference type="Proteomes" id="UP001060085">
    <property type="component" value="Linkage Group LG08"/>
</dbReference>
<sequence length="569" mass="62636">MKAGKFVFVGVSALLVVGVLIGLIVGVNRHGANHDDDNAALSTTSKAVASVCSQTDNKKVCVQSLSSLANNESATPKDFLQLAIQVTIQEIQAAKERSAQIGKGAKDSLNKMAVEDCQELLQYAVGELQASFSSVGDSDLHTVADREIELKNWLSAVISYQQTCMDGFTQPDLQHDISTNLLNATQLTDNALAIVSSISQIFASFNIPLNVTAASRRLLESHDDDVENDQYPSWLSAADRKLLANHAHNSVNPPPNAVVAKDGSGQYKTIAAALAAYPKNLKGRYTIYVKEGIYNEYITVTKDQVNVFMYGDGPRRTIVTGRKSNRDGVSTFQTASFSAIGDGFIAKSMGFQNTAGPEGHQAVALRVQSDRAAFYNCRMDGYQDTLYVQTHRQFYRNCVISGTVDFIFGDSTTIIQNCLIIVRKPMDNQQNTVTAHGRTNPREPTGLVIQNCRIVPEQKLEPVRFRIPTFLGRPWKMYSRTVIMESTLGDFIQPAGWMPWAGNFALDTLYYAEYANRGPGANTARRIKWKGFHVITNRNEALQFTAGPFIQANLWVRFTGAPYFLGLAK</sequence>
<dbReference type="EMBL" id="CM044708">
    <property type="protein sequence ID" value="KAI5650977.1"/>
    <property type="molecule type" value="Genomic_DNA"/>
</dbReference>
<accession>A0ACB9ZTA9</accession>
<keyword evidence="2" id="KW-1185">Reference proteome</keyword>
<reference evidence="2" key="1">
    <citation type="journal article" date="2023" name="Nat. Plants">
        <title>Single-cell RNA sequencing provides a high-resolution roadmap for understanding the multicellular compartmentation of specialized metabolism.</title>
        <authorList>
            <person name="Sun S."/>
            <person name="Shen X."/>
            <person name="Li Y."/>
            <person name="Li Y."/>
            <person name="Wang S."/>
            <person name="Li R."/>
            <person name="Zhang H."/>
            <person name="Shen G."/>
            <person name="Guo B."/>
            <person name="Wei J."/>
            <person name="Xu J."/>
            <person name="St-Pierre B."/>
            <person name="Chen S."/>
            <person name="Sun C."/>
        </authorList>
    </citation>
    <scope>NUCLEOTIDE SEQUENCE [LARGE SCALE GENOMIC DNA]</scope>
</reference>
<protein>
    <submittedName>
        <fullName evidence="1">Uncharacterized protein</fullName>
    </submittedName>
</protein>
<gene>
    <name evidence="1" type="ORF">M9H77_36982</name>
</gene>
<name>A0ACB9ZTA9_CATRO</name>
<evidence type="ECO:0000313" key="2">
    <source>
        <dbReference type="Proteomes" id="UP001060085"/>
    </source>
</evidence>
<evidence type="ECO:0000313" key="1">
    <source>
        <dbReference type="EMBL" id="KAI5650977.1"/>
    </source>
</evidence>
<proteinExistence type="predicted"/>
<comment type="caution">
    <text evidence="1">The sequence shown here is derived from an EMBL/GenBank/DDBJ whole genome shotgun (WGS) entry which is preliminary data.</text>
</comment>